<accession>A0A7S7NL25</accession>
<dbReference type="RefSeq" id="WP_194447228.1">
    <property type="nucleotide sequence ID" value="NZ_CP063849.1"/>
</dbReference>
<dbReference type="EMBL" id="CP063849">
    <property type="protein sequence ID" value="QOY85558.1"/>
    <property type="molecule type" value="Genomic_DNA"/>
</dbReference>
<name>A0A7S7NL25_PALFE</name>
<evidence type="ECO:0000313" key="2">
    <source>
        <dbReference type="Proteomes" id="UP000593892"/>
    </source>
</evidence>
<evidence type="ECO:0000313" key="1">
    <source>
        <dbReference type="EMBL" id="QOY85558.1"/>
    </source>
</evidence>
<gene>
    <name evidence="1" type="ORF">IRI77_22335</name>
</gene>
<protein>
    <recommendedName>
        <fullName evidence="3">RNA polymerase sigma factor 70 region 4 type 2 domain-containing protein</fullName>
    </recommendedName>
</protein>
<dbReference type="AlphaFoldDB" id="A0A7S7NL25"/>
<dbReference type="Gene3D" id="1.10.10.10">
    <property type="entry name" value="Winged helix-like DNA-binding domain superfamily/Winged helix DNA-binding domain"/>
    <property type="match status" value="1"/>
</dbReference>
<dbReference type="SUPFAM" id="SSF88659">
    <property type="entry name" value="Sigma3 and sigma4 domains of RNA polymerase sigma factors"/>
    <property type="match status" value="1"/>
</dbReference>
<keyword evidence="2" id="KW-1185">Reference proteome</keyword>
<dbReference type="KEGG" id="pfer:IRI77_22335"/>
<evidence type="ECO:0008006" key="3">
    <source>
        <dbReference type="Google" id="ProtNLM"/>
    </source>
</evidence>
<sequence>MIQKQVTTESLNEVYTLALLLTGSRRRADAAVTESLRQITDSGVQCASLHEALLQRTVSAALDGPQHGGEELGLPPEMQRVLALPARLRHCFVLRFLQSMPLEQCARLLRIRPEQVTEYAAAAVRMLADVMVSERAA</sequence>
<proteinExistence type="predicted"/>
<dbReference type="InterPro" id="IPR013324">
    <property type="entry name" value="RNA_pol_sigma_r3/r4-like"/>
</dbReference>
<organism evidence="1 2">
    <name type="scientific">Paludibaculum fermentans</name>
    <dbReference type="NCBI Taxonomy" id="1473598"/>
    <lineage>
        <taxon>Bacteria</taxon>
        <taxon>Pseudomonadati</taxon>
        <taxon>Acidobacteriota</taxon>
        <taxon>Terriglobia</taxon>
        <taxon>Bryobacterales</taxon>
        <taxon>Bryobacteraceae</taxon>
        <taxon>Paludibaculum</taxon>
    </lineage>
</organism>
<dbReference type="InterPro" id="IPR036388">
    <property type="entry name" value="WH-like_DNA-bd_sf"/>
</dbReference>
<dbReference type="Proteomes" id="UP000593892">
    <property type="component" value="Chromosome"/>
</dbReference>
<reference evidence="1 2" key="1">
    <citation type="submission" date="2020-10" db="EMBL/GenBank/DDBJ databases">
        <title>Complete genome sequence of Paludibaculum fermentans P105T, a facultatively anaerobic acidobacterium capable of dissimilatory Fe(III) reduction.</title>
        <authorList>
            <person name="Dedysh S.N."/>
            <person name="Beletsky A.V."/>
            <person name="Kulichevskaya I.S."/>
            <person name="Mardanov A.V."/>
            <person name="Ravin N.V."/>
        </authorList>
    </citation>
    <scope>NUCLEOTIDE SEQUENCE [LARGE SCALE GENOMIC DNA]</scope>
    <source>
        <strain evidence="1 2">P105</strain>
    </source>
</reference>